<proteinExistence type="predicted"/>
<dbReference type="STRING" id="1834516.BL253_12960"/>
<dbReference type="InterPro" id="IPR024344">
    <property type="entry name" value="MDMPI_metal-binding"/>
</dbReference>
<keyword evidence="2" id="KW-0413">Isomerase</keyword>
<dbReference type="Pfam" id="PF11716">
    <property type="entry name" value="MDMPI_N"/>
    <property type="match status" value="1"/>
</dbReference>
<evidence type="ECO:0000313" key="2">
    <source>
        <dbReference type="EMBL" id="ONH30694.1"/>
    </source>
</evidence>
<dbReference type="GO" id="GO:0046872">
    <property type="term" value="F:metal ion binding"/>
    <property type="evidence" value="ECO:0007669"/>
    <property type="project" value="InterPro"/>
</dbReference>
<name>A0A1V2IBZ8_9ACTN</name>
<gene>
    <name evidence="2" type="ORF">BL253_12960</name>
</gene>
<sequence length="233" mass="25221">MPHDLLAGAFTGHRRLLALASAVEDQVTARPSLLSGWTVGHVLSHLAQDADTHIRLFESAATGRDPGAGSDSCVDLDVAAARPARLIRDDLARAIAALERAWDRTHVDVWRTGIAHHGRAPTSLTDLVFARWREVEVHLVDLGLIDRGGPGWADLPATYVDAEWAWSTARLSERLPPEVTVLLAPGDRPSRAFGDGPRMVTVRASTLETLRWLLGRLPTAATPTEWPPLAPSG</sequence>
<protein>
    <submittedName>
        <fullName evidence="2">Maleylpyruvate isomerase</fullName>
    </submittedName>
</protein>
<dbReference type="InterPro" id="IPR017517">
    <property type="entry name" value="Maleyloyr_isom"/>
</dbReference>
<keyword evidence="3" id="KW-1185">Reference proteome</keyword>
<organism evidence="2 3">
    <name type="scientific">Pseudofrankia asymbiotica</name>
    <dbReference type="NCBI Taxonomy" id="1834516"/>
    <lineage>
        <taxon>Bacteria</taxon>
        <taxon>Bacillati</taxon>
        <taxon>Actinomycetota</taxon>
        <taxon>Actinomycetes</taxon>
        <taxon>Frankiales</taxon>
        <taxon>Frankiaceae</taxon>
        <taxon>Pseudofrankia</taxon>
    </lineage>
</organism>
<evidence type="ECO:0000259" key="1">
    <source>
        <dbReference type="Pfam" id="PF11716"/>
    </source>
</evidence>
<dbReference type="GO" id="GO:0016853">
    <property type="term" value="F:isomerase activity"/>
    <property type="evidence" value="ECO:0007669"/>
    <property type="project" value="UniProtKB-KW"/>
</dbReference>
<dbReference type="Gene3D" id="1.20.120.450">
    <property type="entry name" value="dinb family like domain"/>
    <property type="match status" value="1"/>
</dbReference>
<dbReference type="NCBIfam" id="TIGR03083">
    <property type="entry name" value="maleylpyruvate isomerase family mycothiol-dependent enzyme"/>
    <property type="match status" value="1"/>
</dbReference>
<dbReference type="Proteomes" id="UP000188929">
    <property type="component" value="Unassembled WGS sequence"/>
</dbReference>
<feature type="domain" description="Mycothiol-dependent maleylpyruvate isomerase metal-binding" evidence="1">
    <location>
        <begin position="12"/>
        <end position="142"/>
    </location>
</feature>
<evidence type="ECO:0000313" key="3">
    <source>
        <dbReference type="Proteomes" id="UP000188929"/>
    </source>
</evidence>
<keyword evidence="2" id="KW-0670">Pyruvate</keyword>
<dbReference type="SUPFAM" id="SSF109854">
    <property type="entry name" value="DinB/YfiT-like putative metalloenzymes"/>
    <property type="match status" value="1"/>
</dbReference>
<reference evidence="3" key="1">
    <citation type="submission" date="2016-10" db="EMBL/GenBank/DDBJ databases">
        <title>Frankia sp. NRRL B-16386 Genome sequencing.</title>
        <authorList>
            <person name="Ghodhbane-Gtari F."/>
            <person name="Swanson E."/>
            <person name="Gueddou A."/>
            <person name="Hezbri K."/>
            <person name="Ktari K."/>
            <person name="Nouioui I."/>
            <person name="Morris K."/>
            <person name="Simpson S."/>
            <person name="Abebe-Akele F."/>
            <person name="Thomas K."/>
            <person name="Gtari M."/>
            <person name="Tisa L.S."/>
        </authorList>
    </citation>
    <scope>NUCLEOTIDE SEQUENCE [LARGE SCALE GENOMIC DNA]</scope>
    <source>
        <strain evidence="3">NRRL B-16386</strain>
    </source>
</reference>
<dbReference type="InterPro" id="IPR034660">
    <property type="entry name" value="DinB/YfiT-like"/>
</dbReference>
<dbReference type="EMBL" id="MOMC01000024">
    <property type="protein sequence ID" value="ONH30694.1"/>
    <property type="molecule type" value="Genomic_DNA"/>
</dbReference>
<accession>A0A1V2IBZ8</accession>
<comment type="caution">
    <text evidence="2">The sequence shown here is derived from an EMBL/GenBank/DDBJ whole genome shotgun (WGS) entry which is preliminary data.</text>
</comment>
<dbReference type="AlphaFoldDB" id="A0A1V2IBZ8"/>